<feature type="region of interest" description="Disordered" evidence="3">
    <location>
        <begin position="289"/>
        <end position="312"/>
    </location>
</feature>
<feature type="region of interest" description="Disordered" evidence="3">
    <location>
        <begin position="17"/>
        <end position="38"/>
    </location>
</feature>
<dbReference type="Gene3D" id="3.10.490.10">
    <property type="entry name" value="Gamma-glutamyl cyclotransferase-like"/>
    <property type="match status" value="1"/>
</dbReference>
<evidence type="ECO:0000313" key="6">
    <source>
        <dbReference type="Proteomes" id="UP001642405"/>
    </source>
</evidence>
<dbReference type="EC" id="4.3.2.9" evidence="1"/>
<feature type="transmembrane region" description="Helical" evidence="4">
    <location>
        <begin position="416"/>
        <end position="433"/>
    </location>
</feature>
<keyword evidence="6" id="KW-1185">Reference proteome</keyword>
<proteinExistence type="predicted"/>
<feature type="transmembrane region" description="Helical" evidence="4">
    <location>
        <begin position="382"/>
        <end position="404"/>
    </location>
</feature>
<dbReference type="InterPro" id="IPR017939">
    <property type="entry name" value="G-Glutamylcylcotransferase"/>
</dbReference>
<dbReference type="Proteomes" id="UP001642405">
    <property type="component" value="Unassembled WGS sequence"/>
</dbReference>
<evidence type="ECO:0000256" key="1">
    <source>
        <dbReference type="ARBA" id="ARBA00012346"/>
    </source>
</evidence>
<keyword evidence="4" id="KW-0812">Transmembrane</keyword>
<feature type="region of interest" description="Disordered" evidence="3">
    <location>
        <begin position="176"/>
        <end position="218"/>
    </location>
</feature>
<feature type="compositionally biased region" description="Basic and acidic residues" evidence="3">
    <location>
        <begin position="198"/>
        <end position="212"/>
    </location>
</feature>
<evidence type="ECO:0000256" key="4">
    <source>
        <dbReference type="SAM" id="Phobius"/>
    </source>
</evidence>
<feature type="compositionally biased region" description="Pro residues" evidence="3">
    <location>
        <begin position="180"/>
        <end position="197"/>
    </location>
</feature>
<organism evidence="5 6">
    <name type="scientific">Sporothrix curviconia</name>
    <dbReference type="NCBI Taxonomy" id="1260050"/>
    <lineage>
        <taxon>Eukaryota</taxon>
        <taxon>Fungi</taxon>
        <taxon>Dikarya</taxon>
        <taxon>Ascomycota</taxon>
        <taxon>Pezizomycotina</taxon>
        <taxon>Sordariomycetes</taxon>
        <taxon>Sordariomycetidae</taxon>
        <taxon>Ophiostomatales</taxon>
        <taxon>Ophiostomataceae</taxon>
        <taxon>Sporothrix</taxon>
    </lineage>
</organism>
<feature type="region of interest" description="Disordered" evidence="3">
    <location>
        <begin position="89"/>
        <end position="116"/>
    </location>
</feature>
<evidence type="ECO:0000313" key="5">
    <source>
        <dbReference type="EMBL" id="CAK7237110.1"/>
    </source>
</evidence>
<dbReference type="EMBL" id="CAWUHB010000135">
    <property type="protein sequence ID" value="CAK7237110.1"/>
    <property type="molecule type" value="Genomic_DNA"/>
</dbReference>
<sequence length="467" mass="50326">MASNDHDVVIDVNALLDNDRNTAPSPYSMGAPSDSPDGLAASVIRKAIEVETTDAATPSPPPLIPRTSPDRIAHATPDVCPEEPVLASAYSSGHTPSVSEKTPLFASSPPLPSQESKEPTVLYLAYGSNMAAATFEGTRKIKPLSAVTVSAPTLRLTFDLPGLPYREPCFANTAFRKPPKSPVPIPAPPGPPGPIKPPKAETAKAETAEAGRAKRTSAGDPVWDGPLYGVVYEVTRDDYARIIATEGGGASYQDVLVPCFVVAPRMGVPEKPALPVPVRPFLAHTLCAPMLPSEPPSDEPHGNAHGNDDDDDDDDSWFARHWKAFLKWTAMRGRPNPDYAQPSARYLGLLTAGAAEHELPQAYQDWLASLQPYTITSRRQTIGSLLLILAFLPFILVLVAVNWLPKKKGSTGRMSPAMMVAMGAFFKSIWWLYDHVFKPVFGDGERTQEEEGGGDSNPPNRGEVRLK</sequence>
<evidence type="ECO:0000256" key="3">
    <source>
        <dbReference type="SAM" id="MobiDB-lite"/>
    </source>
</evidence>
<comment type="caution">
    <text evidence="5">The sequence shown here is derived from an EMBL/GenBank/DDBJ whole genome shotgun (WGS) entry which is preliminary data.</text>
</comment>
<name>A0ABP0D1X4_9PEZI</name>
<keyword evidence="2" id="KW-0456">Lyase</keyword>
<feature type="region of interest" description="Disordered" evidence="3">
    <location>
        <begin position="50"/>
        <end position="72"/>
    </location>
</feature>
<keyword evidence="4" id="KW-0472">Membrane</keyword>
<gene>
    <name evidence="5" type="ORF">SCUCBS95973_009836</name>
</gene>
<accession>A0ABP0D1X4</accession>
<dbReference type="PANTHER" id="PTHR12935">
    <property type="entry name" value="GAMMA-GLUTAMYLCYCLOTRANSFERASE"/>
    <property type="match status" value="1"/>
</dbReference>
<keyword evidence="4" id="KW-1133">Transmembrane helix</keyword>
<evidence type="ECO:0000256" key="2">
    <source>
        <dbReference type="ARBA" id="ARBA00023239"/>
    </source>
</evidence>
<feature type="region of interest" description="Disordered" evidence="3">
    <location>
        <begin position="444"/>
        <end position="467"/>
    </location>
</feature>
<feature type="compositionally biased region" description="Polar residues" evidence="3">
    <location>
        <begin position="89"/>
        <end position="100"/>
    </location>
</feature>
<dbReference type="PANTHER" id="PTHR12935:SF0">
    <property type="entry name" value="GAMMA-GLUTAMYLCYCLOTRANSFERASE"/>
    <property type="match status" value="1"/>
</dbReference>
<protein>
    <recommendedName>
        <fullName evidence="1">gamma-glutamylcyclotransferase</fullName>
        <ecNumber evidence="1">4.3.2.9</ecNumber>
    </recommendedName>
</protein>
<reference evidence="5 6" key="1">
    <citation type="submission" date="2024-01" db="EMBL/GenBank/DDBJ databases">
        <authorList>
            <person name="Allen C."/>
            <person name="Tagirdzhanova G."/>
        </authorList>
    </citation>
    <scope>NUCLEOTIDE SEQUENCE [LARGE SCALE GENOMIC DNA]</scope>
</reference>